<sequence>MAALTVAIAPAAYAYEDWGAIAVSPDGKYVGSSWNQPNEYQANRTANFNCHQNNPTCNVLITFKAPECGAVVKNGDQYFGDVGATKEEAERNAMNQSPGSTVLRSQCNVPPPKAPS</sequence>
<dbReference type="AlphaFoldDB" id="A0A7I7W2B2"/>
<evidence type="ECO:0000313" key="4">
    <source>
        <dbReference type="EMBL" id="ORA39685.1"/>
    </source>
</evidence>
<reference evidence="3 6" key="2">
    <citation type="journal article" date="2019" name="Emerg. Microbes Infect.">
        <title>Comprehensive subspecies identification of 175 nontuberculous mycobacteria species based on 7547 genomic profiles.</title>
        <authorList>
            <person name="Matsumoto Y."/>
            <person name="Kinjo T."/>
            <person name="Motooka D."/>
            <person name="Nabeya D."/>
            <person name="Jung N."/>
            <person name="Uechi K."/>
            <person name="Horii T."/>
            <person name="Iida T."/>
            <person name="Fujita J."/>
            <person name="Nakamura S."/>
        </authorList>
    </citation>
    <scope>NUCLEOTIDE SEQUENCE [LARGE SCALE GENOMIC DNA]</scope>
    <source>
        <strain evidence="3 6">JCM 12687</strain>
    </source>
</reference>
<evidence type="ECO:0000256" key="1">
    <source>
        <dbReference type="SAM" id="MobiDB-lite"/>
    </source>
</evidence>
<organism evidence="4 5">
    <name type="scientific">Mycobacterium branderi</name>
    <dbReference type="NCBI Taxonomy" id="43348"/>
    <lineage>
        <taxon>Bacteria</taxon>
        <taxon>Bacillati</taxon>
        <taxon>Actinomycetota</taxon>
        <taxon>Actinomycetes</taxon>
        <taxon>Mycobacteriales</taxon>
        <taxon>Mycobacteriaceae</taxon>
        <taxon>Mycobacterium</taxon>
    </lineage>
</organism>
<reference evidence="4 5" key="1">
    <citation type="submission" date="2016-12" db="EMBL/GenBank/DDBJ databases">
        <title>The new phylogeny of genus Mycobacterium.</title>
        <authorList>
            <person name="Tortoli E."/>
            <person name="Trovato A."/>
            <person name="Cirillo D.M."/>
        </authorList>
    </citation>
    <scope>NUCLEOTIDE SEQUENCE [LARGE SCALE GENOMIC DNA]</scope>
    <source>
        <strain evidence="4 5">DSM 44624</strain>
    </source>
</reference>
<gene>
    <name evidence="4" type="ORF">BST20_09320</name>
    <name evidence="3" type="ORF">MBRA_19290</name>
</gene>
<evidence type="ECO:0000313" key="3">
    <source>
        <dbReference type="EMBL" id="BBZ11734.1"/>
    </source>
</evidence>
<feature type="domain" description="DUF4189" evidence="2">
    <location>
        <begin position="18"/>
        <end position="107"/>
    </location>
</feature>
<dbReference type="Pfam" id="PF13827">
    <property type="entry name" value="DUF4189"/>
    <property type="match status" value="1"/>
</dbReference>
<evidence type="ECO:0000313" key="5">
    <source>
        <dbReference type="Proteomes" id="UP000192441"/>
    </source>
</evidence>
<keyword evidence="6" id="KW-1185">Reference proteome</keyword>
<evidence type="ECO:0000313" key="6">
    <source>
        <dbReference type="Proteomes" id="UP000467379"/>
    </source>
</evidence>
<feature type="region of interest" description="Disordered" evidence="1">
    <location>
        <begin position="90"/>
        <end position="116"/>
    </location>
</feature>
<dbReference type="Proteomes" id="UP000192441">
    <property type="component" value="Unassembled WGS sequence"/>
</dbReference>
<dbReference type="EMBL" id="AP022606">
    <property type="protein sequence ID" value="BBZ11734.1"/>
    <property type="molecule type" value="Genomic_DNA"/>
</dbReference>
<dbReference type="Proteomes" id="UP000467379">
    <property type="component" value="Chromosome"/>
</dbReference>
<dbReference type="InterPro" id="IPR025240">
    <property type="entry name" value="DUF4189"/>
</dbReference>
<dbReference type="EMBL" id="MVHM01000003">
    <property type="protein sequence ID" value="ORA39685.1"/>
    <property type="molecule type" value="Genomic_DNA"/>
</dbReference>
<protein>
    <recommendedName>
        <fullName evidence="2">DUF4189 domain-containing protein</fullName>
    </recommendedName>
</protein>
<accession>A0A7I7W2B2</accession>
<name>A0A7I7W2B2_9MYCO</name>
<evidence type="ECO:0000259" key="2">
    <source>
        <dbReference type="Pfam" id="PF13827"/>
    </source>
</evidence>
<proteinExistence type="predicted"/>
<reference evidence="3" key="3">
    <citation type="submission" date="2020-02" db="EMBL/GenBank/DDBJ databases">
        <authorList>
            <person name="Matsumoto Y."/>
            <person name="Kinjo T."/>
            <person name="Motooka D."/>
            <person name="Nabeya D."/>
            <person name="Jung N."/>
            <person name="Uechi K."/>
            <person name="Horii T."/>
            <person name="Iida T."/>
            <person name="Fujita J."/>
            <person name="Nakamura S."/>
        </authorList>
    </citation>
    <scope>NUCLEOTIDE SEQUENCE</scope>
    <source>
        <strain evidence="3">JCM 12687</strain>
    </source>
</reference>
<feature type="compositionally biased region" description="Polar residues" evidence="1">
    <location>
        <begin position="93"/>
        <end position="108"/>
    </location>
</feature>